<reference evidence="2 3" key="1">
    <citation type="submission" date="2013-09" db="EMBL/GenBank/DDBJ databases">
        <title>High correlation between genotypes and phenotypes of environmental bacteria Comamonas testosteroni strains.</title>
        <authorList>
            <person name="Liu L."/>
            <person name="Zhu W."/>
            <person name="Xia X."/>
            <person name="Xu B."/>
            <person name="Luo M."/>
            <person name="Wang G."/>
        </authorList>
    </citation>
    <scope>NUCLEOTIDE SEQUENCE [LARGE SCALE GENOMIC DNA]</scope>
    <source>
        <strain evidence="2 3">JL40</strain>
    </source>
</reference>
<dbReference type="InterPro" id="IPR032466">
    <property type="entry name" value="Metal_Hydrolase"/>
</dbReference>
<dbReference type="SUPFAM" id="SSF51556">
    <property type="entry name" value="Metallo-dependent hydrolases"/>
    <property type="match status" value="1"/>
</dbReference>
<dbReference type="InterPro" id="IPR011059">
    <property type="entry name" value="Metal-dep_hydrolase_composite"/>
</dbReference>
<evidence type="ECO:0000313" key="2">
    <source>
        <dbReference type="EMBL" id="KGH27822.1"/>
    </source>
</evidence>
<feature type="domain" description="Amidohydrolase 3" evidence="1">
    <location>
        <begin position="44"/>
        <end position="390"/>
    </location>
</feature>
<proteinExistence type="predicted"/>
<dbReference type="GO" id="GO:0016814">
    <property type="term" value="F:hydrolase activity, acting on carbon-nitrogen (but not peptide) bonds, in cyclic amidines"/>
    <property type="evidence" value="ECO:0007669"/>
    <property type="project" value="TreeGrafter"/>
</dbReference>
<dbReference type="Gene3D" id="2.30.40.10">
    <property type="entry name" value="Urease, subunit C, domain 1"/>
    <property type="match status" value="1"/>
</dbReference>
<organism evidence="2 3">
    <name type="scientific">Comamonas testosteroni</name>
    <name type="common">Pseudomonas testosteroni</name>
    <dbReference type="NCBI Taxonomy" id="285"/>
    <lineage>
        <taxon>Bacteria</taxon>
        <taxon>Pseudomonadati</taxon>
        <taxon>Pseudomonadota</taxon>
        <taxon>Betaproteobacteria</taxon>
        <taxon>Burkholderiales</taxon>
        <taxon>Comamonadaceae</taxon>
        <taxon>Comamonas</taxon>
    </lineage>
</organism>
<dbReference type="InterPro" id="IPR052349">
    <property type="entry name" value="Metallo-hydrolase_Enzymes"/>
</dbReference>
<dbReference type="EMBL" id="AWOR01000057">
    <property type="protein sequence ID" value="KGH27822.1"/>
    <property type="molecule type" value="Genomic_DNA"/>
</dbReference>
<dbReference type="RefSeq" id="WP_113707730.1">
    <property type="nucleotide sequence ID" value="NZ_AWOR01000057.1"/>
</dbReference>
<name>A0A096HG17_COMTE</name>
<dbReference type="SUPFAM" id="SSF51338">
    <property type="entry name" value="Composite domain of metallo-dependent hydrolases"/>
    <property type="match status" value="1"/>
</dbReference>
<sequence>MSTSSLLLQNVRPMGQPACDLLIEQGRIAAMGTSLNTPEGTEHIDGLGQLLLPGLVEAHTHLDKTLWGQDWYVNEVGNQLVDKINNERAYRAQAQHDSASQSLRMAREFLASGTTRIRSHADVDTEIGTKHVAGLLQTRADMAPWQDIQVVAFPQSGLLQRKGTAQLLDESLAMGADVLGGLDPCAIDLDPAQSLNVLFEIAERHNKPLDIHLHEPGDMGAFSLKLILDRTEAHGLQNKVVISHGFCLGDVSDAQCSALLARMAKLGVSLVTSAPPSRIVPPLGACQRAGVLMAGGNDGIRDTWSPYGRPDMLERAMFIGMRYNLRRDDEVEQALHCVTHTGAEVCGFADYGLTPGRRADLVLVPAQTPAHAVVARPVRSLVIANGQIVAREGKLLLE</sequence>
<evidence type="ECO:0000259" key="1">
    <source>
        <dbReference type="Pfam" id="PF07969"/>
    </source>
</evidence>
<dbReference type="Pfam" id="PF07969">
    <property type="entry name" value="Amidohydro_3"/>
    <property type="match status" value="1"/>
</dbReference>
<dbReference type="Proteomes" id="UP000029553">
    <property type="component" value="Unassembled WGS sequence"/>
</dbReference>
<dbReference type="Gene3D" id="3.20.20.140">
    <property type="entry name" value="Metal-dependent hydrolases"/>
    <property type="match status" value="1"/>
</dbReference>
<evidence type="ECO:0000313" key="3">
    <source>
        <dbReference type="Proteomes" id="UP000029553"/>
    </source>
</evidence>
<comment type="caution">
    <text evidence="2">The sequence shown here is derived from an EMBL/GenBank/DDBJ whole genome shotgun (WGS) entry which is preliminary data.</text>
</comment>
<gene>
    <name evidence="2" type="ORF">P353_17560</name>
</gene>
<dbReference type="InterPro" id="IPR013108">
    <property type="entry name" value="Amidohydro_3"/>
</dbReference>
<dbReference type="PANTHER" id="PTHR32027">
    <property type="entry name" value="CYTOSINE DEAMINASE"/>
    <property type="match status" value="1"/>
</dbReference>
<dbReference type="NCBIfam" id="NF004636">
    <property type="entry name" value="PRK05985.1"/>
    <property type="match status" value="1"/>
</dbReference>
<dbReference type="AlphaFoldDB" id="A0A096HG17"/>
<dbReference type="PANTHER" id="PTHR32027:SF9">
    <property type="entry name" value="BLL3847 PROTEIN"/>
    <property type="match status" value="1"/>
</dbReference>
<accession>A0A096HG17</accession>
<dbReference type="CDD" id="cd01293">
    <property type="entry name" value="Bact_CD"/>
    <property type="match status" value="1"/>
</dbReference>
<protein>
    <submittedName>
        <fullName evidence="2">Cytosine deaminase</fullName>
    </submittedName>
</protein>